<proteinExistence type="predicted"/>
<keyword evidence="3" id="KW-1185">Reference proteome</keyword>
<sequence>MSEKMVSYQTCHKVGFAGNGVQGSEKIGPRTSTMAISTPGSLGGATFLKAVSSPKSSKRSVVQAFRGAFDPCQRTQHPVPVQFISQSKLGLSLPSKFYLCASCQLLGSQATVMHFEIWRKDESSAVTTGHLAIVYLFVVVECQLRSFEQIVELMLGYYQDILAHDKAPFTQPNNACHVSTQGKLCGNSPNSITIQKEPKHNPMSKFRKAQSNPSFHGSPRESNTSRVAHKVDSI</sequence>
<gene>
    <name evidence="2" type="ORF">AC579_4577</name>
</gene>
<dbReference type="Proteomes" id="UP000073492">
    <property type="component" value="Unassembled WGS sequence"/>
</dbReference>
<accession>A0A139ITE4</accession>
<dbReference type="EMBL" id="LFZO01000011">
    <property type="protein sequence ID" value="KXT18047.1"/>
    <property type="molecule type" value="Genomic_DNA"/>
</dbReference>
<dbReference type="AlphaFoldDB" id="A0A139ITE4"/>
<evidence type="ECO:0000256" key="1">
    <source>
        <dbReference type="SAM" id="MobiDB-lite"/>
    </source>
</evidence>
<evidence type="ECO:0000313" key="2">
    <source>
        <dbReference type="EMBL" id="KXT18047.1"/>
    </source>
</evidence>
<name>A0A139ITE4_9PEZI</name>
<protein>
    <submittedName>
        <fullName evidence="2">Uncharacterized protein</fullName>
    </submittedName>
</protein>
<comment type="caution">
    <text evidence="2">The sequence shown here is derived from an EMBL/GenBank/DDBJ whole genome shotgun (WGS) entry which is preliminary data.</text>
</comment>
<evidence type="ECO:0000313" key="3">
    <source>
        <dbReference type="Proteomes" id="UP000073492"/>
    </source>
</evidence>
<organism evidence="2 3">
    <name type="scientific">Pseudocercospora musae</name>
    <dbReference type="NCBI Taxonomy" id="113226"/>
    <lineage>
        <taxon>Eukaryota</taxon>
        <taxon>Fungi</taxon>
        <taxon>Dikarya</taxon>
        <taxon>Ascomycota</taxon>
        <taxon>Pezizomycotina</taxon>
        <taxon>Dothideomycetes</taxon>
        <taxon>Dothideomycetidae</taxon>
        <taxon>Mycosphaerellales</taxon>
        <taxon>Mycosphaerellaceae</taxon>
        <taxon>Pseudocercospora</taxon>
    </lineage>
</organism>
<feature type="region of interest" description="Disordered" evidence="1">
    <location>
        <begin position="187"/>
        <end position="234"/>
    </location>
</feature>
<feature type="compositionally biased region" description="Polar residues" evidence="1">
    <location>
        <begin position="209"/>
        <end position="226"/>
    </location>
</feature>
<reference evidence="2 3" key="1">
    <citation type="submission" date="2015-07" db="EMBL/GenBank/DDBJ databases">
        <title>Comparative genomics of the Sigatoka disease complex on banana suggests a link between parallel evolutionary changes in Pseudocercospora fijiensis and Pseudocercospora eumusae and increased virulence on the banana host.</title>
        <authorList>
            <person name="Chang T.-C."/>
            <person name="Salvucci A."/>
            <person name="Crous P.W."/>
            <person name="Stergiopoulos I."/>
        </authorList>
    </citation>
    <scope>NUCLEOTIDE SEQUENCE [LARGE SCALE GENOMIC DNA]</scope>
    <source>
        <strain evidence="2 3">CBS 116634</strain>
    </source>
</reference>